<keyword evidence="2" id="KW-1185">Reference proteome</keyword>
<name>A0ACB9Z0Z7_9PEZI</name>
<proteinExistence type="predicted"/>
<comment type="caution">
    <text evidence="1">The sequence shown here is derived from an EMBL/GenBank/DDBJ whole genome shotgun (WGS) entry which is preliminary data.</text>
</comment>
<dbReference type="Proteomes" id="UP001497700">
    <property type="component" value="Unassembled WGS sequence"/>
</dbReference>
<organism evidence="1 2">
    <name type="scientific">Hypoxylon rubiginosum</name>
    <dbReference type="NCBI Taxonomy" id="110542"/>
    <lineage>
        <taxon>Eukaryota</taxon>
        <taxon>Fungi</taxon>
        <taxon>Dikarya</taxon>
        <taxon>Ascomycota</taxon>
        <taxon>Pezizomycotina</taxon>
        <taxon>Sordariomycetes</taxon>
        <taxon>Xylariomycetidae</taxon>
        <taxon>Xylariales</taxon>
        <taxon>Hypoxylaceae</taxon>
        <taxon>Hypoxylon</taxon>
    </lineage>
</organism>
<evidence type="ECO:0000313" key="1">
    <source>
        <dbReference type="EMBL" id="KAI4865143.1"/>
    </source>
</evidence>
<dbReference type="EMBL" id="MU393476">
    <property type="protein sequence ID" value="KAI4865143.1"/>
    <property type="molecule type" value="Genomic_DNA"/>
</dbReference>
<sequence>MRVQILTVLAGLAGLVSSFNYTLRDSIRGNLTASDIAATNVSISDIIGNLSSNPLVGSLSASDVQGIIPVTDVTCSGRQLDPDDFVEVRDQMAEWGRTNILPGRCMKYLIVGDVIYFICNCKEWHSDPIPLAELMEVERLLYDKCGPWQSGLVFSKKWDKAFEIQPKSLWETALKKEWPAQHVCPPSCVNCWVHY</sequence>
<reference evidence="1 2" key="1">
    <citation type="journal article" date="2022" name="New Phytol.">
        <title>Ecological generalism drives hyperdiversity of secondary metabolite gene clusters in xylarialean endophytes.</title>
        <authorList>
            <person name="Franco M.E.E."/>
            <person name="Wisecaver J.H."/>
            <person name="Arnold A.E."/>
            <person name="Ju Y.M."/>
            <person name="Slot J.C."/>
            <person name="Ahrendt S."/>
            <person name="Moore L.P."/>
            <person name="Eastman K.E."/>
            <person name="Scott K."/>
            <person name="Konkel Z."/>
            <person name="Mondo S.J."/>
            <person name="Kuo A."/>
            <person name="Hayes R.D."/>
            <person name="Haridas S."/>
            <person name="Andreopoulos B."/>
            <person name="Riley R."/>
            <person name="LaButti K."/>
            <person name="Pangilinan J."/>
            <person name="Lipzen A."/>
            <person name="Amirebrahimi M."/>
            <person name="Yan J."/>
            <person name="Adam C."/>
            <person name="Keymanesh K."/>
            <person name="Ng V."/>
            <person name="Louie K."/>
            <person name="Northen T."/>
            <person name="Drula E."/>
            <person name="Henrissat B."/>
            <person name="Hsieh H.M."/>
            <person name="Youens-Clark K."/>
            <person name="Lutzoni F."/>
            <person name="Miadlikowska J."/>
            <person name="Eastwood D.C."/>
            <person name="Hamelin R.C."/>
            <person name="Grigoriev I.V."/>
            <person name="U'Ren J.M."/>
        </authorList>
    </citation>
    <scope>NUCLEOTIDE SEQUENCE [LARGE SCALE GENOMIC DNA]</scope>
    <source>
        <strain evidence="1 2">CBS 119005</strain>
    </source>
</reference>
<protein>
    <submittedName>
        <fullName evidence="1">Uncharacterized protein</fullName>
    </submittedName>
</protein>
<evidence type="ECO:0000313" key="2">
    <source>
        <dbReference type="Proteomes" id="UP001497700"/>
    </source>
</evidence>
<accession>A0ACB9Z0Z7</accession>
<gene>
    <name evidence="1" type="ORF">F4820DRAFT_309234</name>
</gene>